<dbReference type="InterPro" id="IPR004358">
    <property type="entry name" value="Sig_transdc_His_kin-like_C"/>
</dbReference>
<organism evidence="9 10">
    <name type="scientific">Bradyrhizobium rifense</name>
    <dbReference type="NCBI Taxonomy" id="515499"/>
    <lineage>
        <taxon>Bacteria</taxon>
        <taxon>Pseudomonadati</taxon>
        <taxon>Pseudomonadota</taxon>
        <taxon>Alphaproteobacteria</taxon>
        <taxon>Hyphomicrobiales</taxon>
        <taxon>Nitrobacteraceae</taxon>
        <taxon>Bradyrhizobium</taxon>
    </lineage>
</organism>
<gene>
    <name evidence="9" type="ORF">FXB40_12125</name>
</gene>
<dbReference type="InterPro" id="IPR005467">
    <property type="entry name" value="His_kinase_dom"/>
</dbReference>
<dbReference type="GO" id="GO:0004673">
    <property type="term" value="F:protein histidine kinase activity"/>
    <property type="evidence" value="ECO:0007669"/>
    <property type="project" value="UniProtKB-EC"/>
</dbReference>
<dbReference type="PANTHER" id="PTHR43065">
    <property type="entry name" value="SENSOR HISTIDINE KINASE"/>
    <property type="match status" value="1"/>
</dbReference>
<dbReference type="Gene3D" id="3.30.565.10">
    <property type="entry name" value="Histidine kinase-like ATPase, C-terminal domain"/>
    <property type="match status" value="1"/>
</dbReference>
<keyword evidence="4" id="KW-0547">Nucleotide-binding</keyword>
<dbReference type="InterPro" id="IPR003594">
    <property type="entry name" value="HATPase_dom"/>
</dbReference>
<feature type="domain" description="Histidine kinase" evidence="8">
    <location>
        <begin position="352"/>
        <end position="566"/>
    </location>
</feature>
<dbReference type="Proteomes" id="UP000324758">
    <property type="component" value="Unassembled WGS sequence"/>
</dbReference>
<dbReference type="PRINTS" id="PR00344">
    <property type="entry name" value="BCTRLSENSOR"/>
</dbReference>
<dbReference type="InterPro" id="IPR035965">
    <property type="entry name" value="PAS-like_dom_sf"/>
</dbReference>
<keyword evidence="3" id="KW-0808">Transferase</keyword>
<keyword evidence="10" id="KW-1185">Reference proteome</keyword>
<keyword evidence="6" id="KW-0067">ATP-binding</keyword>
<dbReference type="PROSITE" id="PS50109">
    <property type="entry name" value="HIS_KIN"/>
    <property type="match status" value="1"/>
</dbReference>
<dbReference type="PANTHER" id="PTHR43065:SF46">
    <property type="entry name" value="C4-DICARBOXYLATE TRANSPORT SENSOR PROTEIN DCTB"/>
    <property type="match status" value="1"/>
</dbReference>
<evidence type="ECO:0000313" key="9">
    <source>
        <dbReference type="EMBL" id="TYL96368.1"/>
    </source>
</evidence>
<dbReference type="AlphaFoldDB" id="A0A5D3KHD8"/>
<dbReference type="OrthoDB" id="9789238at2"/>
<dbReference type="RefSeq" id="WP_148772432.1">
    <property type="nucleotide sequence ID" value="NZ_VSSS01000020.1"/>
</dbReference>
<dbReference type="Gene3D" id="3.30.450.20">
    <property type="entry name" value="PAS domain"/>
    <property type="match status" value="1"/>
</dbReference>
<reference evidence="9 10" key="1">
    <citation type="submission" date="2019-08" db="EMBL/GenBank/DDBJ databases">
        <title>Bradyrhizobium hipponensis sp. nov., a rhizobium isolated from a Lupinus angustifolius root nodule in Tunisia.</title>
        <authorList>
            <person name="Off K."/>
            <person name="Rejili M."/>
            <person name="Mars M."/>
            <person name="Brachmann A."/>
            <person name="Marin M."/>
        </authorList>
    </citation>
    <scope>NUCLEOTIDE SEQUENCE [LARGE SCALE GENOMIC DNA]</scope>
    <source>
        <strain evidence="9 10">CTAW71</strain>
    </source>
</reference>
<evidence type="ECO:0000256" key="5">
    <source>
        <dbReference type="ARBA" id="ARBA00022777"/>
    </source>
</evidence>
<dbReference type="SUPFAM" id="SSF55785">
    <property type="entry name" value="PYP-like sensor domain (PAS domain)"/>
    <property type="match status" value="1"/>
</dbReference>
<dbReference type="GO" id="GO:0000160">
    <property type="term" value="P:phosphorelay signal transduction system"/>
    <property type="evidence" value="ECO:0007669"/>
    <property type="project" value="UniProtKB-KW"/>
</dbReference>
<comment type="caution">
    <text evidence="9">The sequence shown here is derived from an EMBL/GenBank/DDBJ whole genome shotgun (WGS) entry which is preliminary data.</text>
</comment>
<dbReference type="CDD" id="cd00130">
    <property type="entry name" value="PAS"/>
    <property type="match status" value="1"/>
</dbReference>
<dbReference type="SMART" id="SM00091">
    <property type="entry name" value="PAS"/>
    <property type="match status" value="1"/>
</dbReference>
<dbReference type="Pfam" id="PF02518">
    <property type="entry name" value="HATPase_c"/>
    <property type="match status" value="1"/>
</dbReference>
<dbReference type="SUPFAM" id="SSF55874">
    <property type="entry name" value="ATPase domain of HSP90 chaperone/DNA topoisomerase II/histidine kinase"/>
    <property type="match status" value="1"/>
</dbReference>
<evidence type="ECO:0000256" key="2">
    <source>
        <dbReference type="ARBA" id="ARBA00012438"/>
    </source>
</evidence>
<protein>
    <recommendedName>
        <fullName evidence="2">histidine kinase</fullName>
        <ecNumber evidence="2">2.7.13.3</ecNumber>
    </recommendedName>
</protein>
<dbReference type="GO" id="GO:0005524">
    <property type="term" value="F:ATP binding"/>
    <property type="evidence" value="ECO:0007669"/>
    <property type="project" value="UniProtKB-KW"/>
</dbReference>
<keyword evidence="5" id="KW-0418">Kinase</keyword>
<dbReference type="Gene3D" id="1.10.287.130">
    <property type="match status" value="1"/>
</dbReference>
<dbReference type="EC" id="2.7.13.3" evidence="2"/>
<evidence type="ECO:0000313" key="10">
    <source>
        <dbReference type="Proteomes" id="UP000324758"/>
    </source>
</evidence>
<accession>A0A5D3KHD8</accession>
<sequence length="571" mass="63330">MPWTDPLADPDELRRCMRDVVAISILPKAWRNYDLRRICDSIAGALFTMLRADFVLIILQDHNTRLTEELLRCDPDLNPASVDHVRTVLKRERAAFGDDRGFIVANESSRRNLQVATAPIGLSEYAVLAAGSFRATFPTKTERLLLTIGANQAAIAFQHWLGDAGERRFTILAQRSTDFIGIASLSGHIQYINPAGLQSVGLATPDDALRLRVLDFVSRENRQLVRKTIWPLVLRTGQWKGELDLVHFGSGLPIPFLVDCFRIDDPRTGQPMNVATVSRDLSLENHAEAESRHLNESLERRVEQRTIELAAAHKKLTAQKLKREQSDLRLRKLRDEMFRMARFTAAGQMAALITHELSQPLTAIVNSMNATKRLLNRTDRASLAIAQDVASEAAAEALRASEILRRHRQFVGTDEKERRTETLSLMIEEAGELALSSAAPPGANLKFELDARATHAFINRVQIQQVLVNLIRNALEAMADQEQREVTLATRVVGDGMIEVTVADVGPGISEDIARRLFEPFVSSKHNGMGLGLSISRLIIETHGGQLTAESKAGGTSFHFTIPCDGVGDVN</sequence>
<dbReference type="SMART" id="SM00387">
    <property type="entry name" value="HATPase_c"/>
    <property type="match status" value="1"/>
</dbReference>
<name>A0A5D3KHD8_9BRAD</name>
<evidence type="ECO:0000259" key="8">
    <source>
        <dbReference type="PROSITE" id="PS50109"/>
    </source>
</evidence>
<comment type="catalytic activity">
    <reaction evidence="1">
        <text>ATP + protein L-histidine = ADP + protein N-phospho-L-histidine.</text>
        <dbReference type="EC" id="2.7.13.3"/>
    </reaction>
</comment>
<evidence type="ECO:0000256" key="3">
    <source>
        <dbReference type="ARBA" id="ARBA00022679"/>
    </source>
</evidence>
<dbReference type="EMBL" id="VSSS01000020">
    <property type="protein sequence ID" value="TYL96368.1"/>
    <property type="molecule type" value="Genomic_DNA"/>
</dbReference>
<dbReference type="InterPro" id="IPR036890">
    <property type="entry name" value="HATPase_C_sf"/>
</dbReference>
<evidence type="ECO:0000256" key="6">
    <source>
        <dbReference type="ARBA" id="ARBA00022840"/>
    </source>
</evidence>
<dbReference type="InterPro" id="IPR000014">
    <property type="entry name" value="PAS"/>
</dbReference>
<evidence type="ECO:0000256" key="1">
    <source>
        <dbReference type="ARBA" id="ARBA00000085"/>
    </source>
</evidence>
<keyword evidence="7" id="KW-0902">Two-component regulatory system</keyword>
<proteinExistence type="predicted"/>
<evidence type="ECO:0000256" key="4">
    <source>
        <dbReference type="ARBA" id="ARBA00022741"/>
    </source>
</evidence>
<evidence type="ECO:0000256" key="7">
    <source>
        <dbReference type="ARBA" id="ARBA00023012"/>
    </source>
</evidence>